<evidence type="ECO:0000256" key="2">
    <source>
        <dbReference type="SAM" id="MobiDB-lite"/>
    </source>
</evidence>
<dbReference type="SUPFAM" id="SSF47090">
    <property type="entry name" value="PGBD-like"/>
    <property type="match status" value="1"/>
</dbReference>
<dbReference type="SUPFAM" id="SSF81901">
    <property type="entry name" value="HCP-like"/>
    <property type="match status" value="1"/>
</dbReference>
<organism evidence="4 5">
    <name type="scientific">Phenylobacterium glaciei</name>
    <dbReference type="NCBI Taxonomy" id="2803784"/>
    <lineage>
        <taxon>Bacteria</taxon>
        <taxon>Pseudomonadati</taxon>
        <taxon>Pseudomonadota</taxon>
        <taxon>Alphaproteobacteria</taxon>
        <taxon>Caulobacterales</taxon>
        <taxon>Caulobacteraceae</taxon>
        <taxon>Phenylobacterium</taxon>
    </lineage>
</organism>
<accession>A0A941CZA7</accession>
<dbReference type="InterPro" id="IPR006597">
    <property type="entry name" value="Sel1-like"/>
</dbReference>
<feature type="region of interest" description="Disordered" evidence="2">
    <location>
        <begin position="56"/>
        <end position="113"/>
    </location>
</feature>
<dbReference type="Gene3D" id="1.25.40.10">
    <property type="entry name" value="Tetratricopeptide repeat domain"/>
    <property type="match status" value="1"/>
</dbReference>
<keyword evidence="5" id="KW-1185">Reference proteome</keyword>
<proteinExistence type="predicted"/>
<keyword evidence="1" id="KW-0175">Coiled coil</keyword>
<protein>
    <submittedName>
        <fullName evidence="4">SEL1-like repeat protein</fullName>
    </submittedName>
</protein>
<dbReference type="PANTHER" id="PTHR43628">
    <property type="entry name" value="ACTIVATOR OF C KINASE PROTEIN 1-RELATED"/>
    <property type="match status" value="1"/>
</dbReference>
<dbReference type="EMBL" id="JAGSGD010000001">
    <property type="protein sequence ID" value="MBR7618614.1"/>
    <property type="molecule type" value="Genomic_DNA"/>
</dbReference>
<dbReference type="Gene3D" id="1.10.101.10">
    <property type="entry name" value="PGBD-like superfamily/PGBD"/>
    <property type="match status" value="1"/>
</dbReference>
<evidence type="ECO:0000313" key="4">
    <source>
        <dbReference type="EMBL" id="MBR7618614.1"/>
    </source>
</evidence>
<dbReference type="InterPro" id="IPR052945">
    <property type="entry name" value="Mitotic_Regulator"/>
</dbReference>
<feature type="coiled-coil region" evidence="1">
    <location>
        <begin position="146"/>
        <end position="198"/>
    </location>
</feature>
<dbReference type="InterPro" id="IPR002477">
    <property type="entry name" value="Peptidoglycan-bd-like"/>
</dbReference>
<dbReference type="InterPro" id="IPR036366">
    <property type="entry name" value="PGBDSf"/>
</dbReference>
<dbReference type="InterPro" id="IPR011990">
    <property type="entry name" value="TPR-like_helical_dom_sf"/>
</dbReference>
<feature type="region of interest" description="Disordered" evidence="2">
    <location>
        <begin position="521"/>
        <end position="581"/>
    </location>
</feature>
<evidence type="ECO:0000259" key="3">
    <source>
        <dbReference type="Pfam" id="PF01471"/>
    </source>
</evidence>
<sequence length="1029" mass="109710">MSSGTPWSVKGIDPKAREVAKDLARRSGMTLGEWLNRMILEDEGPEEVTSETYFTERAADEDEVEPVRPEAFLAPAPREVFRDEPLRHDAPRTEAPRPQAPLRPPEPATRYEAPEHPADEIGRVTLALDRLTDRIEHSEGRAGLAISAVEHSVRDALSRIEIAERENVAVAARFEGAVDEARTEQTRLAERLRRVEGEAAGPRSAEALRALEQALGKVANHLYEGEARTRETLTALRERVDEVQTHGGGGDPTVVIEEVVSRVGDRLADAEARTAAAMEGLKDAFSSVDGRLRAVEGGASPALDRRLEQLAANLSSRVDAARGEIAQKLQVSAEGRFDRMERKLAEMSDHVRLAEQRSAQAIEKMGREVLTVADNLNRRVQATEHRSADAIETVGGEVARIAQAMESKLGRTDSVHAEALERLGAEIGRITEKLSERIANAERRSAQAIDDVGEQVARVTERMNQRSERASDDLVERIRQSEERTARMLEEAREKIDARLGESHRRLSEQVAAAPTVRAPIAKPEPLSPFGPDPFPSFGPAEGAAADPLARQAFSAPETGPDAPDGFPGQPFSSEPERPAFDAEDFEAADGFAPIGEHADEHQDEEPVEEVYEAPIGSNTVAAPPETGRPLSTREVIEQARAAARASVQNEGKGKRAKEPKTARPEKAAKVAKEPGTSLFSSFGARPKRRAGSSLQTALMVVGGAACLSLATASFMLMDGKPGGAPPKRVADALAAMNGGKSQEIMAAEADTTPFGDGPRVAIALSPQPIAPGTPPVADLAQRFATAAAAVEAKQAGGLDQLKAVASLGHAPAQFYLAKLYENGTGGVKKDLIEARRWTERAAEGGDPKAMHNLGISYISGAGGPKNSTTAAQWFRRAADLGLVDSQYNLAALYEQGLGVGQNAAESYKWYLVAARTGDGEARSSAQRVAAGLSPDARTVAERAAAAFRANTPNPSIAPATALAAGPASPTVVTAQRALSRLGYYQGPTDGSASGALKLAVAAYQRDQGMQATGTLDPPTVSKLSVFTR</sequence>
<feature type="domain" description="Peptidoglycan binding-like" evidence="3">
    <location>
        <begin position="970"/>
        <end position="1024"/>
    </location>
</feature>
<gene>
    <name evidence="4" type="ORF">JKL49_04370</name>
</gene>
<dbReference type="AlphaFoldDB" id="A0A941CZA7"/>
<feature type="compositionally biased region" description="Pro residues" evidence="2">
    <location>
        <begin position="98"/>
        <end position="107"/>
    </location>
</feature>
<evidence type="ECO:0000313" key="5">
    <source>
        <dbReference type="Proteomes" id="UP000622580"/>
    </source>
</evidence>
<dbReference type="Pfam" id="PF01471">
    <property type="entry name" value="PG_binding_1"/>
    <property type="match status" value="1"/>
</dbReference>
<reference evidence="4" key="1">
    <citation type="submission" date="2021-04" db="EMBL/GenBank/DDBJ databases">
        <title>Draft genome assembly of strain Phenylobacterium sp. 20VBR1 using MiniION and Illumina platforms.</title>
        <authorList>
            <person name="Thomas F.A."/>
            <person name="Krishnan K.P."/>
            <person name="Sinha R.K."/>
        </authorList>
    </citation>
    <scope>NUCLEOTIDE SEQUENCE</scope>
    <source>
        <strain evidence="4">20VBR1</strain>
    </source>
</reference>
<comment type="caution">
    <text evidence="4">The sequence shown here is derived from an EMBL/GenBank/DDBJ whole genome shotgun (WGS) entry which is preliminary data.</text>
</comment>
<dbReference type="PANTHER" id="PTHR43628:SF1">
    <property type="entry name" value="CHITIN SYNTHASE REGULATORY FACTOR 2-RELATED"/>
    <property type="match status" value="1"/>
</dbReference>
<dbReference type="Pfam" id="PF08238">
    <property type="entry name" value="Sel1"/>
    <property type="match status" value="3"/>
</dbReference>
<evidence type="ECO:0000256" key="1">
    <source>
        <dbReference type="SAM" id="Coils"/>
    </source>
</evidence>
<feature type="coiled-coil region" evidence="1">
    <location>
        <begin position="431"/>
        <end position="499"/>
    </location>
</feature>
<dbReference type="SMART" id="SM00671">
    <property type="entry name" value="SEL1"/>
    <property type="match status" value="3"/>
</dbReference>
<feature type="compositionally biased region" description="Pro residues" evidence="2">
    <location>
        <begin position="526"/>
        <end position="537"/>
    </location>
</feature>
<dbReference type="SUPFAM" id="SSF58113">
    <property type="entry name" value="Apolipoprotein A-I"/>
    <property type="match status" value="1"/>
</dbReference>
<name>A0A941CZA7_9CAUL</name>
<dbReference type="InterPro" id="IPR036365">
    <property type="entry name" value="PGBD-like_sf"/>
</dbReference>
<feature type="compositionally biased region" description="Basic and acidic residues" evidence="2">
    <location>
        <begin position="79"/>
        <end position="95"/>
    </location>
</feature>
<feature type="coiled-coil region" evidence="1">
    <location>
        <begin position="337"/>
        <end position="393"/>
    </location>
</feature>
<feature type="region of interest" description="Disordered" evidence="2">
    <location>
        <begin position="643"/>
        <end position="674"/>
    </location>
</feature>
<dbReference type="Proteomes" id="UP000622580">
    <property type="component" value="Unassembled WGS sequence"/>
</dbReference>
<feature type="compositionally biased region" description="Basic and acidic residues" evidence="2">
    <location>
        <begin position="652"/>
        <end position="673"/>
    </location>
</feature>